<feature type="transmembrane region" description="Helical" evidence="7">
    <location>
        <begin position="95"/>
        <end position="117"/>
    </location>
</feature>
<feature type="transmembrane region" description="Helical" evidence="7">
    <location>
        <begin position="219"/>
        <end position="239"/>
    </location>
</feature>
<comment type="similarity">
    <text evidence="7">Belongs to the binding-protein-dependent transport system permease family.</text>
</comment>
<name>A0ABP7CEB1_9MICC</name>
<evidence type="ECO:0000256" key="6">
    <source>
        <dbReference type="ARBA" id="ARBA00023136"/>
    </source>
</evidence>
<feature type="domain" description="ABC transmembrane type-1" evidence="9">
    <location>
        <begin position="88"/>
        <end position="272"/>
    </location>
</feature>
<dbReference type="Gene3D" id="1.10.3720.10">
    <property type="entry name" value="MetI-like"/>
    <property type="match status" value="1"/>
</dbReference>
<dbReference type="InterPro" id="IPR000515">
    <property type="entry name" value="MetI-like"/>
</dbReference>
<feature type="transmembrane region" description="Helical" evidence="7">
    <location>
        <begin position="31"/>
        <end position="48"/>
    </location>
</feature>
<protein>
    <submittedName>
        <fullName evidence="10">ABC transporter permease</fullName>
    </submittedName>
</protein>
<organism evidence="10 11">
    <name type="scientific">Arthrobacter ginkgonis</name>
    <dbReference type="NCBI Taxonomy" id="1630594"/>
    <lineage>
        <taxon>Bacteria</taxon>
        <taxon>Bacillati</taxon>
        <taxon>Actinomycetota</taxon>
        <taxon>Actinomycetes</taxon>
        <taxon>Micrococcales</taxon>
        <taxon>Micrococcaceae</taxon>
        <taxon>Arthrobacter</taxon>
    </lineage>
</organism>
<dbReference type="Proteomes" id="UP001500752">
    <property type="component" value="Unassembled WGS sequence"/>
</dbReference>
<keyword evidence="6 7" id="KW-0472">Membrane</keyword>
<dbReference type="Pfam" id="PF00528">
    <property type="entry name" value="BPD_transp_1"/>
    <property type="match status" value="1"/>
</dbReference>
<reference evidence="11" key="1">
    <citation type="journal article" date="2019" name="Int. J. Syst. Evol. Microbiol.">
        <title>The Global Catalogue of Microorganisms (GCM) 10K type strain sequencing project: providing services to taxonomists for standard genome sequencing and annotation.</title>
        <authorList>
            <consortium name="The Broad Institute Genomics Platform"/>
            <consortium name="The Broad Institute Genome Sequencing Center for Infectious Disease"/>
            <person name="Wu L."/>
            <person name="Ma J."/>
        </authorList>
    </citation>
    <scope>NUCLEOTIDE SEQUENCE [LARGE SCALE GENOMIC DNA]</scope>
    <source>
        <strain evidence="11">JCM 30742</strain>
    </source>
</reference>
<dbReference type="PROSITE" id="PS50928">
    <property type="entry name" value="ABC_TM1"/>
    <property type="match status" value="1"/>
</dbReference>
<keyword evidence="2 7" id="KW-0813">Transport</keyword>
<proteinExistence type="inferred from homology"/>
<gene>
    <name evidence="10" type="ORF">GCM10023081_25820</name>
</gene>
<dbReference type="EMBL" id="BAABEO010000017">
    <property type="protein sequence ID" value="GAA3687309.1"/>
    <property type="molecule type" value="Genomic_DNA"/>
</dbReference>
<evidence type="ECO:0000256" key="8">
    <source>
        <dbReference type="SAM" id="MobiDB-lite"/>
    </source>
</evidence>
<evidence type="ECO:0000256" key="3">
    <source>
        <dbReference type="ARBA" id="ARBA00022475"/>
    </source>
</evidence>
<evidence type="ECO:0000256" key="1">
    <source>
        <dbReference type="ARBA" id="ARBA00004651"/>
    </source>
</evidence>
<keyword evidence="11" id="KW-1185">Reference proteome</keyword>
<accession>A0ABP7CEB1</accession>
<dbReference type="PANTHER" id="PTHR30151:SF38">
    <property type="entry name" value="ALIPHATIC SULFONATES TRANSPORT PERMEASE PROTEIN SSUC-RELATED"/>
    <property type="match status" value="1"/>
</dbReference>
<feature type="compositionally biased region" description="Basic and acidic residues" evidence="8">
    <location>
        <begin position="1"/>
        <end position="10"/>
    </location>
</feature>
<evidence type="ECO:0000313" key="10">
    <source>
        <dbReference type="EMBL" id="GAA3687309.1"/>
    </source>
</evidence>
<evidence type="ECO:0000256" key="4">
    <source>
        <dbReference type="ARBA" id="ARBA00022692"/>
    </source>
</evidence>
<evidence type="ECO:0000313" key="11">
    <source>
        <dbReference type="Proteomes" id="UP001500752"/>
    </source>
</evidence>
<evidence type="ECO:0000259" key="9">
    <source>
        <dbReference type="PROSITE" id="PS50928"/>
    </source>
</evidence>
<evidence type="ECO:0000256" key="5">
    <source>
        <dbReference type="ARBA" id="ARBA00022989"/>
    </source>
</evidence>
<feature type="transmembrane region" description="Helical" evidence="7">
    <location>
        <begin position="129"/>
        <end position="148"/>
    </location>
</feature>
<comment type="subcellular location">
    <subcellularLocation>
        <location evidence="1 7">Cell membrane</location>
        <topology evidence="1 7">Multi-pass membrane protein</topology>
    </subcellularLocation>
</comment>
<feature type="transmembrane region" description="Helical" evidence="7">
    <location>
        <begin position="251"/>
        <end position="271"/>
    </location>
</feature>
<dbReference type="SUPFAM" id="SSF161098">
    <property type="entry name" value="MetI-like"/>
    <property type="match status" value="1"/>
</dbReference>
<dbReference type="RefSeq" id="WP_345151294.1">
    <property type="nucleotide sequence ID" value="NZ_BAABEO010000017.1"/>
</dbReference>
<evidence type="ECO:0000256" key="2">
    <source>
        <dbReference type="ARBA" id="ARBA00022448"/>
    </source>
</evidence>
<sequence>MSTTARELRAPARPGKGTAAPGGAGRLGSRFAYSFGLLIVLLVLWQAATALNPSPFFPTPLKIGTHAWKMFFGAKDGALLTDAMAEHTLQTLGRVLLAFVLGSVAGILLGTATGLYRVLRDATDPVVEFLRSVPATATLPLFIVLLGGEDSMRVAFIAYGISWYVLINTANGVGAIHPTQLAMGKAFRLSKWRTLTGIILPAALPKIFAGLRLALTGALMFAIVSEFMLATNGIGFQLIQSQARFQILDMWAWMLLLAVLGLLLNSVLEAIEHRLLAWHRLARS</sequence>
<keyword evidence="5 7" id="KW-1133">Transmembrane helix</keyword>
<dbReference type="CDD" id="cd06261">
    <property type="entry name" value="TM_PBP2"/>
    <property type="match status" value="1"/>
</dbReference>
<dbReference type="PANTHER" id="PTHR30151">
    <property type="entry name" value="ALKANE SULFONATE ABC TRANSPORTER-RELATED, MEMBRANE SUBUNIT"/>
    <property type="match status" value="1"/>
</dbReference>
<keyword evidence="4 7" id="KW-0812">Transmembrane</keyword>
<comment type="caution">
    <text evidence="10">The sequence shown here is derived from an EMBL/GenBank/DDBJ whole genome shotgun (WGS) entry which is preliminary data.</text>
</comment>
<feature type="transmembrane region" description="Helical" evidence="7">
    <location>
        <begin position="154"/>
        <end position="173"/>
    </location>
</feature>
<dbReference type="InterPro" id="IPR035906">
    <property type="entry name" value="MetI-like_sf"/>
</dbReference>
<feature type="region of interest" description="Disordered" evidence="8">
    <location>
        <begin position="1"/>
        <end position="21"/>
    </location>
</feature>
<keyword evidence="3" id="KW-1003">Cell membrane</keyword>
<evidence type="ECO:0000256" key="7">
    <source>
        <dbReference type="RuleBase" id="RU363032"/>
    </source>
</evidence>